<feature type="transmembrane region" description="Helical" evidence="8">
    <location>
        <begin position="380"/>
        <end position="401"/>
    </location>
</feature>
<evidence type="ECO:0000256" key="2">
    <source>
        <dbReference type="ARBA" id="ARBA00009765"/>
    </source>
</evidence>
<keyword evidence="5 8" id="KW-0812">Transmembrane</keyword>
<dbReference type="AlphaFoldDB" id="A0A2W4WK24"/>
<keyword evidence="4 8" id="KW-1003">Cell membrane</keyword>
<proteinExistence type="inferred from homology"/>
<feature type="region of interest" description="Disordered" evidence="9">
    <location>
        <begin position="1"/>
        <end position="31"/>
    </location>
</feature>
<name>A0A2W4WK24_9CYAN</name>
<dbReference type="PANTHER" id="PTHR46494">
    <property type="entry name" value="CORA FAMILY METAL ION TRANSPORTER (EUROFUNG)"/>
    <property type="match status" value="1"/>
</dbReference>
<dbReference type="InterPro" id="IPR004488">
    <property type="entry name" value="Mg/Co-transport_prot_CorA"/>
</dbReference>
<comment type="subcellular location">
    <subcellularLocation>
        <location evidence="1">Cell membrane</location>
        <topology evidence="1">Multi-pass membrane protein</topology>
    </subcellularLocation>
    <subcellularLocation>
        <location evidence="8">Membrane</location>
        <topology evidence="8">Multi-pass membrane protein</topology>
    </subcellularLocation>
</comment>
<evidence type="ECO:0000313" key="11">
    <source>
        <dbReference type="Proteomes" id="UP000249081"/>
    </source>
</evidence>
<dbReference type="GO" id="GO:0005886">
    <property type="term" value="C:plasma membrane"/>
    <property type="evidence" value="ECO:0007669"/>
    <property type="project" value="UniProtKB-SubCell"/>
</dbReference>
<dbReference type="Pfam" id="PF01544">
    <property type="entry name" value="CorA"/>
    <property type="match status" value="1"/>
</dbReference>
<keyword evidence="8" id="KW-0406">Ion transport</keyword>
<reference evidence="10 11" key="2">
    <citation type="submission" date="2018-06" db="EMBL/GenBank/DDBJ databases">
        <title>Metagenomic assembly of (sub)arctic Cyanobacteria and their associated microbiome from non-axenic cultures.</title>
        <authorList>
            <person name="Baurain D."/>
        </authorList>
    </citation>
    <scope>NUCLEOTIDE SEQUENCE [LARGE SCALE GENOMIC DNA]</scope>
    <source>
        <strain evidence="10">ULC041bin1</strain>
    </source>
</reference>
<dbReference type="InterPro" id="IPR045863">
    <property type="entry name" value="CorA_TM1_TM2"/>
</dbReference>
<keyword evidence="3 8" id="KW-0813">Transport</keyword>
<keyword evidence="8" id="KW-0460">Magnesium</keyword>
<evidence type="ECO:0000256" key="4">
    <source>
        <dbReference type="ARBA" id="ARBA00022475"/>
    </source>
</evidence>
<dbReference type="NCBIfam" id="TIGR00383">
    <property type="entry name" value="corA"/>
    <property type="match status" value="1"/>
</dbReference>
<evidence type="ECO:0000256" key="7">
    <source>
        <dbReference type="ARBA" id="ARBA00023136"/>
    </source>
</evidence>
<reference evidence="11" key="1">
    <citation type="submission" date="2018-04" db="EMBL/GenBank/DDBJ databases">
        <authorList>
            <person name="Cornet L."/>
        </authorList>
    </citation>
    <scope>NUCLEOTIDE SEQUENCE [LARGE SCALE GENOMIC DNA]</scope>
</reference>
<sequence length="414" mass="46871">MSRRTPNPGGNPSSSTDRADQPGAKPADAEALRAAASNTLNASPHEVRKKLIDFNYSTPGTLPGALNIPDDALPTELYLMNYSPFDVHTATIDHPMECEVLGRPKSVTWLDARGLGSETTLLQIGQTFDLHPLMLEDIVNVPHRPKVDFYDDKILIIMQMVQPKKTGSGVGSEQVSFVMGNGFLVTFQEEPEWDSFNPVRDRIRRGTGTIRTQGSDYLAYALLDTIVDSFFPVLEAIGETLEDLEEEVVANPTNATIKKIHRMRRALMKLRRHIWPQRSVINSLIRDSDELISQEVRVYLQDVYDHIVQVVDIIENYREIASSLMDVYLSSINNRMNEVMKLLTVISSIFIPLTFIAGVYGMNFNTERSPFNMPELDWYWGYVLCLAVMAVIAAAQIYLFWKRGWFDNFSTTKR</sequence>
<dbReference type="SUPFAM" id="SSF143865">
    <property type="entry name" value="CorA soluble domain-like"/>
    <property type="match status" value="1"/>
</dbReference>
<evidence type="ECO:0000256" key="6">
    <source>
        <dbReference type="ARBA" id="ARBA00022989"/>
    </source>
</evidence>
<accession>A0A2W4WK24</accession>
<evidence type="ECO:0000256" key="5">
    <source>
        <dbReference type="ARBA" id="ARBA00022692"/>
    </source>
</evidence>
<dbReference type="EMBL" id="QBMN01000012">
    <property type="protein sequence ID" value="PZO44840.1"/>
    <property type="molecule type" value="Genomic_DNA"/>
</dbReference>
<evidence type="ECO:0000256" key="8">
    <source>
        <dbReference type="RuleBase" id="RU362010"/>
    </source>
</evidence>
<dbReference type="PANTHER" id="PTHR46494:SF1">
    <property type="entry name" value="CORA FAMILY METAL ION TRANSPORTER (EUROFUNG)"/>
    <property type="match status" value="1"/>
</dbReference>
<keyword evidence="6 8" id="KW-1133">Transmembrane helix</keyword>
<dbReference type="Gene3D" id="1.20.58.340">
    <property type="entry name" value="Magnesium transport protein CorA, transmembrane region"/>
    <property type="match status" value="2"/>
</dbReference>
<evidence type="ECO:0000256" key="3">
    <source>
        <dbReference type="ARBA" id="ARBA00022448"/>
    </source>
</evidence>
<gene>
    <name evidence="8 10" type="primary">corA</name>
    <name evidence="10" type="ORF">DCF17_02850</name>
</gene>
<dbReference type="GO" id="GO:0015087">
    <property type="term" value="F:cobalt ion transmembrane transporter activity"/>
    <property type="evidence" value="ECO:0007669"/>
    <property type="project" value="UniProtKB-UniRule"/>
</dbReference>
<feature type="compositionally biased region" description="Polar residues" evidence="9">
    <location>
        <begin position="1"/>
        <end position="16"/>
    </location>
</feature>
<evidence type="ECO:0000256" key="9">
    <source>
        <dbReference type="SAM" id="MobiDB-lite"/>
    </source>
</evidence>
<feature type="transmembrane region" description="Helical" evidence="8">
    <location>
        <begin position="342"/>
        <end position="360"/>
    </location>
</feature>
<organism evidence="10 11">
    <name type="scientific">Shackletoniella antarctica</name>
    <dbReference type="NCBI Taxonomy" id="268115"/>
    <lineage>
        <taxon>Bacteria</taxon>
        <taxon>Bacillati</taxon>
        <taxon>Cyanobacteriota</taxon>
        <taxon>Cyanophyceae</taxon>
        <taxon>Oculatellales</taxon>
        <taxon>Oculatellaceae</taxon>
        <taxon>Shackletoniella</taxon>
    </lineage>
</organism>
<dbReference type="FunFam" id="1.20.58.340:FF:000012">
    <property type="entry name" value="Magnesium transport protein CorA"/>
    <property type="match status" value="1"/>
</dbReference>
<dbReference type="InterPro" id="IPR002523">
    <property type="entry name" value="MgTranspt_CorA/ZnTranspt_ZntB"/>
</dbReference>
<dbReference type="GO" id="GO:0015095">
    <property type="term" value="F:magnesium ion transmembrane transporter activity"/>
    <property type="evidence" value="ECO:0007669"/>
    <property type="project" value="UniProtKB-UniRule"/>
</dbReference>
<comment type="similarity">
    <text evidence="2 8">Belongs to the CorA metal ion transporter (MIT) (TC 1.A.35) family.</text>
</comment>
<dbReference type="GO" id="GO:0050897">
    <property type="term" value="F:cobalt ion binding"/>
    <property type="evidence" value="ECO:0007669"/>
    <property type="project" value="TreeGrafter"/>
</dbReference>
<dbReference type="SUPFAM" id="SSF144083">
    <property type="entry name" value="Magnesium transport protein CorA, transmembrane region"/>
    <property type="match status" value="1"/>
</dbReference>
<dbReference type="Gene3D" id="3.30.460.20">
    <property type="entry name" value="CorA soluble domain-like"/>
    <property type="match status" value="1"/>
</dbReference>
<dbReference type="InterPro" id="IPR045861">
    <property type="entry name" value="CorA_cytoplasmic_dom"/>
</dbReference>
<dbReference type="Proteomes" id="UP000249081">
    <property type="component" value="Unassembled WGS sequence"/>
</dbReference>
<dbReference type="CDD" id="cd12828">
    <property type="entry name" value="TmCorA-like_1"/>
    <property type="match status" value="1"/>
</dbReference>
<comment type="function">
    <text evidence="8">Mediates influx of magnesium ions.</text>
</comment>
<keyword evidence="7 8" id="KW-0472">Membrane</keyword>
<comment type="caution">
    <text evidence="10">The sequence shown here is derived from an EMBL/GenBank/DDBJ whole genome shotgun (WGS) entry which is preliminary data.</text>
</comment>
<evidence type="ECO:0000256" key="1">
    <source>
        <dbReference type="ARBA" id="ARBA00004651"/>
    </source>
</evidence>
<dbReference type="GO" id="GO:0000287">
    <property type="term" value="F:magnesium ion binding"/>
    <property type="evidence" value="ECO:0007669"/>
    <property type="project" value="TreeGrafter"/>
</dbReference>
<protein>
    <recommendedName>
        <fullName evidence="8">Magnesium transport protein CorA</fullName>
    </recommendedName>
</protein>
<evidence type="ECO:0000313" key="10">
    <source>
        <dbReference type="EMBL" id="PZO44840.1"/>
    </source>
</evidence>